<evidence type="ECO:0000313" key="2">
    <source>
        <dbReference type="Proteomes" id="UP000531840"/>
    </source>
</evidence>
<protein>
    <submittedName>
        <fullName evidence="1">Glutaredoxin</fullName>
    </submittedName>
</protein>
<keyword evidence="2" id="KW-1185">Reference proteome</keyword>
<evidence type="ECO:0000313" key="1">
    <source>
        <dbReference type="EMBL" id="NYS47130.1"/>
    </source>
</evidence>
<organism evidence="1 2">
    <name type="scientific">Gemelliphila palaticanis</name>
    <dbReference type="NCBI Taxonomy" id="81950"/>
    <lineage>
        <taxon>Bacteria</taxon>
        <taxon>Bacillati</taxon>
        <taxon>Bacillota</taxon>
        <taxon>Bacilli</taxon>
        <taxon>Bacillales</taxon>
        <taxon>Gemellaceae</taxon>
        <taxon>Gemelliphila</taxon>
    </lineage>
</organism>
<dbReference type="EMBL" id="JACBYF010000003">
    <property type="protein sequence ID" value="NYS47130.1"/>
    <property type="molecule type" value="Genomic_DNA"/>
</dbReference>
<gene>
    <name evidence="1" type="ORF">HZY85_02835</name>
</gene>
<name>A0ABX2SY50_9BACL</name>
<proteinExistence type="predicted"/>
<accession>A0ABX2SY50</accession>
<dbReference type="Gene3D" id="3.40.30.10">
    <property type="entry name" value="Glutaredoxin"/>
    <property type="match status" value="1"/>
</dbReference>
<dbReference type="SUPFAM" id="SSF52833">
    <property type="entry name" value="Thioredoxin-like"/>
    <property type="match status" value="1"/>
</dbReference>
<dbReference type="InterPro" id="IPR036249">
    <property type="entry name" value="Thioredoxin-like_sf"/>
</dbReference>
<comment type="caution">
    <text evidence="1">The sequence shown here is derived from an EMBL/GenBank/DDBJ whole genome shotgun (WGS) entry which is preliminary data.</text>
</comment>
<sequence>MEGYTLFFSDKCPDTAPFVEELKNQGIEYEEVNITESMQNLKRFLQLRDTRPEFEDRKLWGLVGVPVLVLPNQSLIFELSDLNGTACTLTSRT</sequence>
<dbReference type="RefSeq" id="WP_179940661.1">
    <property type="nucleotide sequence ID" value="NZ_JACBYF010000003.1"/>
</dbReference>
<reference evidence="1 2" key="1">
    <citation type="submission" date="2020-07" db="EMBL/GenBank/DDBJ databases">
        <title>MOT database genomes.</title>
        <authorList>
            <person name="Joseph S."/>
            <person name="Aduse-Opoku J."/>
            <person name="Hashim A."/>
            <person name="Wade W."/>
            <person name="Curtis M."/>
        </authorList>
    </citation>
    <scope>NUCLEOTIDE SEQUENCE [LARGE SCALE GENOMIC DNA]</scope>
    <source>
        <strain evidence="1 2">CIP 106318</strain>
    </source>
</reference>
<dbReference type="Proteomes" id="UP000531840">
    <property type="component" value="Unassembled WGS sequence"/>
</dbReference>